<dbReference type="AlphaFoldDB" id="A0ABD8A747"/>
<sequence length="86" mass="9614">MKKMPQSLHEGVITFDADLKLEMLSCFDKTVDDSGYIVERDDPSQRVLTPDGENVALDEFAGIRKGSEIFIKADLPSLIKLLDTLE</sequence>
<dbReference type="EMBL" id="CP137641">
    <property type="protein sequence ID" value="WOX54980.1"/>
    <property type="molecule type" value="Genomic_DNA"/>
</dbReference>
<organism evidence="1 2">
    <name type="scientific">Methanoculleus palmolei</name>
    <dbReference type="NCBI Taxonomy" id="72612"/>
    <lineage>
        <taxon>Archaea</taxon>
        <taxon>Methanobacteriati</taxon>
        <taxon>Methanobacteriota</taxon>
        <taxon>Stenosarchaea group</taxon>
        <taxon>Methanomicrobia</taxon>
        <taxon>Methanomicrobiales</taxon>
        <taxon>Methanomicrobiaceae</taxon>
        <taxon>Methanoculleus</taxon>
    </lineage>
</organism>
<name>A0ABD8A747_9EURY</name>
<keyword evidence="2" id="KW-1185">Reference proteome</keyword>
<dbReference type="Proteomes" id="UP001626603">
    <property type="component" value="Chromosome"/>
</dbReference>
<gene>
    <name evidence="1" type="ORF">R6Y95_05765</name>
</gene>
<protein>
    <submittedName>
        <fullName evidence="1">Uncharacterized protein</fullName>
    </submittedName>
</protein>
<evidence type="ECO:0000313" key="1">
    <source>
        <dbReference type="EMBL" id="WOX54980.1"/>
    </source>
</evidence>
<proteinExistence type="predicted"/>
<evidence type="ECO:0000313" key="2">
    <source>
        <dbReference type="Proteomes" id="UP001626603"/>
    </source>
</evidence>
<reference evidence="1 2" key="1">
    <citation type="submission" date="2023-10" db="EMBL/GenBank/DDBJ databases">
        <title>The complete genome sequence of Methanoculleus palmolei DSM 4273.</title>
        <authorList>
            <person name="Lai S.-J."/>
            <person name="You Y.-T."/>
            <person name="Chen S.-C."/>
        </authorList>
    </citation>
    <scope>NUCLEOTIDE SEQUENCE [LARGE SCALE GENOMIC DNA]</scope>
    <source>
        <strain evidence="1 2">DSM 4273</strain>
    </source>
</reference>
<accession>A0ABD8A747</accession>